<dbReference type="SMART" id="SM00671">
    <property type="entry name" value="SEL1"/>
    <property type="match status" value="6"/>
</dbReference>
<evidence type="ECO:0000256" key="6">
    <source>
        <dbReference type="ARBA" id="ARBA00022989"/>
    </source>
</evidence>
<organism evidence="10 11">
    <name type="scientific">Actinidia rufa</name>
    <dbReference type="NCBI Taxonomy" id="165716"/>
    <lineage>
        <taxon>Eukaryota</taxon>
        <taxon>Viridiplantae</taxon>
        <taxon>Streptophyta</taxon>
        <taxon>Embryophyta</taxon>
        <taxon>Tracheophyta</taxon>
        <taxon>Spermatophyta</taxon>
        <taxon>Magnoliopsida</taxon>
        <taxon>eudicotyledons</taxon>
        <taxon>Gunneridae</taxon>
        <taxon>Pentapetalae</taxon>
        <taxon>asterids</taxon>
        <taxon>Ericales</taxon>
        <taxon>Actinidiaceae</taxon>
        <taxon>Actinidia</taxon>
    </lineage>
</organism>
<dbReference type="InterPro" id="IPR044623">
    <property type="entry name" value="HRD3"/>
</dbReference>
<gene>
    <name evidence="10" type="ORF">Acr_00g0022060</name>
</gene>
<dbReference type="EMBL" id="BJWL01000161">
    <property type="protein sequence ID" value="GFS32331.1"/>
    <property type="molecule type" value="Genomic_DNA"/>
</dbReference>
<comment type="similarity">
    <text evidence="9">Belongs to the sel-1 family.</text>
</comment>
<dbReference type="InterPro" id="IPR006597">
    <property type="entry name" value="Sel1-like"/>
</dbReference>
<dbReference type="Proteomes" id="UP000585474">
    <property type="component" value="Unassembled WGS sequence"/>
</dbReference>
<dbReference type="PANTHER" id="PTHR45084:SF1">
    <property type="entry name" value="ERAD-ASSOCIATED E3 UBIQUITIN-PROTEIN LIGASE COMPONENT HRD3A-RELATED"/>
    <property type="match status" value="1"/>
</dbReference>
<dbReference type="InterPro" id="IPR011990">
    <property type="entry name" value="TPR-like_helical_dom_sf"/>
</dbReference>
<dbReference type="Gene3D" id="1.25.40.10">
    <property type="entry name" value="Tetratricopeptide repeat domain"/>
    <property type="match status" value="2"/>
</dbReference>
<proteinExistence type="inferred from homology"/>
<dbReference type="GO" id="GO:0005789">
    <property type="term" value="C:endoplasmic reticulum membrane"/>
    <property type="evidence" value="ECO:0007669"/>
    <property type="project" value="UniProtKB-SubCell"/>
</dbReference>
<dbReference type="PANTHER" id="PTHR45084">
    <property type="entry name" value="ERAD-ASSOCIATED E3 UBIQUITIN-PROTEIN LIGASE COMPONENT HRD3A-RELATED"/>
    <property type="match status" value="1"/>
</dbReference>
<protein>
    <submittedName>
        <fullName evidence="10">HCP-like superfamily protein</fullName>
    </submittedName>
</protein>
<evidence type="ECO:0000256" key="4">
    <source>
        <dbReference type="ARBA" id="ARBA00022737"/>
    </source>
</evidence>
<evidence type="ECO:0000256" key="8">
    <source>
        <dbReference type="ARBA" id="ARBA00023180"/>
    </source>
</evidence>
<keyword evidence="4" id="KW-0677">Repeat</keyword>
<dbReference type="SUPFAM" id="SSF81901">
    <property type="entry name" value="HCP-like"/>
    <property type="match status" value="2"/>
</dbReference>
<evidence type="ECO:0000256" key="1">
    <source>
        <dbReference type="ARBA" id="ARBA00004389"/>
    </source>
</evidence>
<dbReference type="AlphaFoldDB" id="A0A7J0DCG8"/>
<dbReference type="OrthoDB" id="27934at2759"/>
<dbReference type="GO" id="GO:0036503">
    <property type="term" value="P:ERAD pathway"/>
    <property type="evidence" value="ECO:0007669"/>
    <property type="project" value="InterPro"/>
</dbReference>
<evidence type="ECO:0000313" key="10">
    <source>
        <dbReference type="EMBL" id="GFS32331.1"/>
    </source>
</evidence>
<keyword evidence="11" id="KW-1185">Reference proteome</keyword>
<sequence>MFVDLGHFSKRSIKDAKPEEELDPGSWRPIFESVSAAAADHLYYSAVRKMFAAASSGDPMEAKEAATEIEAAAAGGCPHAQSVLGFMYSVGMMRERNKAKAFLYHSFAADEGNMQSKMALAYMYSSQDMFDNAVKLYAELAEVAVNNFLTPKYSLIRIHIDAEENKESLSKYRGQEGEDFQMLIYQAQKGNAEAMYKIGKIYHLGLRGVRRDHAKAMSWLLMAAEKGEPRSMELLGQIYARGTGVERNYTKALEWLTLASRQKLCSAYSEMGYLYFKGYGVDKNYTKAKEYFEKAADNEGVGGHYYLGVMYLKGIGVTRNEKVALRHFIQAANEGQEKAYYQLAKMFHTGVGLKKNLAMAISLYKLVAEQGPWSSLSRWAVESYLKGNVGKALLLYSRMAELGYEVAQSNAAWILDKYVERSMCMAESGLCTDAGRHQRAYSLWWQASKQGDEYAASLINGANYEGRDTEEIVDAAMKNQSAQCKCASSPGRSHE</sequence>
<keyword evidence="2" id="KW-0812">Transmembrane</keyword>
<keyword evidence="6" id="KW-1133">Transmembrane helix</keyword>
<dbReference type="Pfam" id="PF08238">
    <property type="entry name" value="Sel1"/>
    <property type="match status" value="7"/>
</dbReference>
<evidence type="ECO:0000313" key="11">
    <source>
        <dbReference type="Proteomes" id="UP000585474"/>
    </source>
</evidence>
<keyword evidence="5" id="KW-0256">Endoplasmic reticulum</keyword>
<evidence type="ECO:0000256" key="3">
    <source>
        <dbReference type="ARBA" id="ARBA00022729"/>
    </source>
</evidence>
<keyword evidence="3" id="KW-0732">Signal</keyword>
<evidence type="ECO:0000256" key="2">
    <source>
        <dbReference type="ARBA" id="ARBA00022692"/>
    </source>
</evidence>
<reference evidence="11" key="1">
    <citation type="submission" date="2019-07" db="EMBL/GenBank/DDBJ databases">
        <title>De Novo Assembly of kiwifruit Actinidia rufa.</title>
        <authorList>
            <person name="Sugita-Konishi S."/>
            <person name="Sato K."/>
            <person name="Mori E."/>
            <person name="Abe Y."/>
            <person name="Kisaki G."/>
            <person name="Hamano K."/>
            <person name="Suezawa K."/>
            <person name="Otani M."/>
            <person name="Fukuda T."/>
            <person name="Manabe T."/>
            <person name="Gomi K."/>
            <person name="Tabuchi M."/>
            <person name="Akimitsu K."/>
            <person name="Kataoka I."/>
        </authorList>
    </citation>
    <scope>NUCLEOTIDE SEQUENCE [LARGE SCALE GENOMIC DNA]</scope>
    <source>
        <strain evidence="11">cv. Fuchu</strain>
    </source>
</reference>
<keyword evidence="7" id="KW-0472">Membrane</keyword>
<accession>A0A7J0DCG8</accession>
<keyword evidence="8" id="KW-0325">Glycoprotein</keyword>
<dbReference type="FunFam" id="1.25.40.10:FF:001837">
    <property type="entry name" value="ERAD-associated E3 ubiquitin-protein ligase component HRD3A"/>
    <property type="match status" value="1"/>
</dbReference>
<evidence type="ECO:0000256" key="5">
    <source>
        <dbReference type="ARBA" id="ARBA00022824"/>
    </source>
</evidence>
<comment type="subcellular location">
    <subcellularLocation>
        <location evidence="1">Endoplasmic reticulum membrane</location>
        <topology evidence="1">Single-pass membrane protein</topology>
    </subcellularLocation>
</comment>
<name>A0A7J0DCG8_9ERIC</name>
<comment type="caution">
    <text evidence="10">The sequence shown here is derived from an EMBL/GenBank/DDBJ whole genome shotgun (WGS) entry which is preliminary data.</text>
</comment>
<evidence type="ECO:0000256" key="9">
    <source>
        <dbReference type="ARBA" id="ARBA00038101"/>
    </source>
</evidence>
<evidence type="ECO:0000256" key="7">
    <source>
        <dbReference type="ARBA" id="ARBA00023136"/>
    </source>
</evidence>